<organism evidence="1 2">
    <name type="scientific">Capnocytophaga periodontitidis</name>
    <dbReference type="NCBI Taxonomy" id="2795027"/>
    <lineage>
        <taxon>Bacteria</taxon>
        <taxon>Pseudomonadati</taxon>
        <taxon>Bacteroidota</taxon>
        <taxon>Flavobacteriia</taxon>
        <taxon>Flavobacteriales</taxon>
        <taxon>Flavobacteriaceae</taxon>
        <taxon>Capnocytophaga</taxon>
    </lineage>
</organism>
<gene>
    <name evidence="1" type="ORF">I7X30_09625</name>
</gene>
<dbReference type="RefSeq" id="WP_198466931.1">
    <property type="nucleotide sequence ID" value="NZ_JAEFDC010000008.1"/>
</dbReference>
<proteinExistence type="predicted"/>
<name>A0ABS0SNI5_9FLAO</name>
<comment type="caution">
    <text evidence="1">The sequence shown here is derived from an EMBL/GenBank/DDBJ whole genome shotgun (WGS) entry which is preliminary data.</text>
</comment>
<keyword evidence="2" id="KW-1185">Reference proteome</keyword>
<protein>
    <recommendedName>
        <fullName evidence="3">DUF4935 domain-containing protein</fullName>
    </recommendedName>
</protein>
<dbReference type="EMBL" id="JAEFDC010000008">
    <property type="protein sequence ID" value="MBI1647316.1"/>
    <property type="molecule type" value="Genomic_DNA"/>
</dbReference>
<reference evidence="1 2" key="1">
    <citation type="journal article" date="2021" name="Int. J. Syst. Evol. Microbiol.">
        <title>Capnocytophaga periodontitidis sp. nov., isolated from subgingival plaque of periodontitis patient.</title>
        <authorList>
            <person name="Zhang Y."/>
            <person name="Qiao D."/>
            <person name="Shi W."/>
            <person name="Wu D."/>
            <person name="Cai M."/>
        </authorList>
    </citation>
    <scope>NUCLEOTIDE SEQUENCE [LARGE SCALE GENOMIC DNA]</scope>
    <source>
        <strain evidence="1 2">051621</strain>
    </source>
</reference>
<dbReference type="Proteomes" id="UP000641139">
    <property type="component" value="Unassembled WGS sequence"/>
</dbReference>
<sequence>MNIFFTSSFLPNKQYTTFNSLFEDLLPNKMLLVFDTNLVILFREFYLNPKLFIQKHRPEELEIVKYLIENISKYKIEADATLGVDESSRKKKDFSKIPTKWEQTHNALSFLLSSEEDLNLFIENKKIEEPIKDDSIFPETAFSLLKENKDCFYINHLIATYLSNLKIIHLFNLVEKQEITAKEAFINFYTFMKEEVDILIARSLQLAIYIFGGLDEYKNIIFPKANDPFNKKINKILNGAIDILYPTLVDSFPNHKRKKGVFELKPVFVTADKRISKLHI</sequence>
<evidence type="ECO:0000313" key="2">
    <source>
        <dbReference type="Proteomes" id="UP000641139"/>
    </source>
</evidence>
<accession>A0ABS0SNI5</accession>
<evidence type="ECO:0008006" key="3">
    <source>
        <dbReference type="Google" id="ProtNLM"/>
    </source>
</evidence>
<evidence type="ECO:0000313" key="1">
    <source>
        <dbReference type="EMBL" id="MBI1647316.1"/>
    </source>
</evidence>